<dbReference type="SUPFAM" id="SSF49373">
    <property type="entry name" value="Invasin/intimin cell-adhesion fragments"/>
    <property type="match status" value="3"/>
</dbReference>
<evidence type="ECO:0000256" key="1">
    <source>
        <dbReference type="ARBA" id="ARBA00010116"/>
    </source>
</evidence>
<dbReference type="InterPro" id="IPR013783">
    <property type="entry name" value="Ig-like_fold"/>
</dbReference>
<dbReference type="PROSITE" id="PS51257">
    <property type="entry name" value="PROKAR_LIPOPROTEIN"/>
    <property type="match status" value="1"/>
</dbReference>
<dbReference type="AlphaFoldDB" id="A4CF40"/>
<organism evidence="3 4">
    <name type="scientific">Pseudoalteromonas tunicata D2</name>
    <dbReference type="NCBI Taxonomy" id="87626"/>
    <lineage>
        <taxon>Bacteria</taxon>
        <taxon>Pseudomonadati</taxon>
        <taxon>Pseudomonadota</taxon>
        <taxon>Gammaproteobacteria</taxon>
        <taxon>Alteromonadales</taxon>
        <taxon>Pseudoalteromonadaceae</taxon>
        <taxon>Pseudoalteromonas</taxon>
    </lineage>
</organism>
<dbReference type="Gene3D" id="2.60.40.10">
    <property type="entry name" value="Immunoglobulins"/>
    <property type="match status" value="4"/>
</dbReference>
<dbReference type="InterPro" id="IPR003344">
    <property type="entry name" value="Big_1_dom"/>
</dbReference>
<proteinExistence type="inferred from homology"/>
<comment type="similarity">
    <text evidence="1">Belongs to the intimin/invasin family.</text>
</comment>
<dbReference type="STRING" id="87626.PTD2_17287"/>
<feature type="domain" description="Big-1" evidence="2">
    <location>
        <begin position="145"/>
        <end position="236"/>
    </location>
</feature>
<dbReference type="OrthoDB" id="5522233at2"/>
<name>A4CF40_9GAMM</name>
<dbReference type="SMART" id="SM00634">
    <property type="entry name" value="BID_1"/>
    <property type="match status" value="3"/>
</dbReference>
<gene>
    <name evidence="3" type="ORF">PTD2_17287</name>
</gene>
<dbReference type="eggNOG" id="COG2831">
    <property type="taxonomic scope" value="Bacteria"/>
</dbReference>
<reference evidence="3 4" key="1">
    <citation type="submission" date="2006-02" db="EMBL/GenBank/DDBJ databases">
        <authorList>
            <person name="Moran M.A."/>
            <person name="Kjelleberg S."/>
            <person name="Egan S."/>
            <person name="Saunders N."/>
            <person name="Thomas T."/>
            <person name="Ferriera S."/>
            <person name="Johnson J."/>
            <person name="Kravitz S."/>
            <person name="Halpern A."/>
            <person name="Remington K."/>
            <person name="Beeson K."/>
            <person name="Tran B."/>
            <person name="Rogers Y.-H."/>
            <person name="Friedman R."/>
            <person name="Venter J.C."/>
        </authorList>
    </citation>
    <scope>NUCLEOTIDE SEQUENCE [LARGE SCALE GENOMIC DNA]</scope>
    <source>
        <strain evidence="3 4">D2</strain>
    </source>
</reference>
<accession>A4CF40</accession>
<comment type="caution">
    <text evidence="3">The sequence shown here is derived from an EMBL/GenBank/DDBJ whole genome shotgun (WGS) entry which is preliminary data.</text>
</comment>
<protein>
    <recommendedName>
        <fullName evidence="2">Big-1 domain-containing protein</fullName>
    </recommendedName>
</protein>
<evidence type="ECO:0000313" key="4">
    <source>
        <dbReference type="Proteomes" id="UP000006201"/>
    </source>
</evidence>
<evidence type="ECO:0000313" key="3">
    <source>
        <dbReference type="EMBL" id="EAR26715.1"/>
    </source>
</evidence>
<feature type="domain" description="Big-1" evidence="2">
    <location>
        <begin position="50"/>
        <end position="132"/>
    </location>
</feature>
<dbReference type="EMBL" id="AAOH01000010">
    <property type="protein sequence ID" value="EAR26715.1"/>
    <property type="molecule type" value="Genomic_DNA"/>
</dbReference>
<dbReference type="Proteomes" id="UP000006201">
    <property type="component" value="Unassembled WGS sequence"/>
</dbReference>
<evidence type="ECO:0000259" key="2">
    <source>
        <dbReference type="SMART" id="SM00634"/>
    </source>
</evidence>
<feature type="domain" description="Big-1" evidence="2">
    <location>
        <begin position="392"/>
        <end position="484"/>
    </location>
</feature>
<keyword evidence="4" id="KW-1185">Reference proteome</keyword>
<dbReference type="RefSeq" id="WP_009840699.1">
    <property type="nucleotide sequence ID" value="NZ_CH959302.1"/>
</dbReference>
<dbReference type="HOGENOM" id="CLU_006970_0_0_6"/>
<dbReference type="InterPro" id="IPR008964">
    <property type="entry name" value="Invasin/intimin_cell_adhesion"/>
</dbReference>
<sequence>MIDTRHCLSLLALCVLTACNGSSGKNDVITPPDPNAPVSIALTLLDENCLAVSAPSFKAGETVCVKANLTRNNQVVANTAVNFSTPLGNLSQSSKLTDEQGIAQIFLTSELSNVGAATFNATAQGVSVDKDYEFINNDTVGSQLPELNIAMLKDGIANNRFRQGEAVKVQVTLTSAQGEPLENEIVKFNAELGTLSAPSGLTNEQGITSIDLAAASDNAVGASSMTISYQNVDQTSSINQSFNYQILSKDVIDTPQVQAGYFDQNNNFVANQLGITLAKNEDQSVDLSAGGTLGLKIALIDASGKRIQTPTAISFSSSCVNNEKANIDAQVLTINGEAAATYEDISCAGSQGNQDQIIASVNSNGETITLSQNINLKAESLGAIEFIAAEPESIVLKGTGGQGKQEISTLTFLVKSRLGNPLAQQEVTFSLDSDLGNLTLFPATAFTNSRGEVGTKVTAGNVPTAVRVTATAKTENDEIVQTQSDLLSVNTGLADQNSFTLSAQTLNPEADSINGVSVPVSVWLADSFNNPVPDGTTINFTTEGGLITPSCQTNNGSCQVTWRSAEPKVYNHRITILATAIGHETFFDTNGNNVFDDSDGTAKVNALVSSGFGRSEYLPSGFIDMPEAWRDDNENLVRDNGELFLDFDRNNAMDITDNNYSIQDGKFNGPQCISTNNCGSSVNHSINVRKAIKLIMASSESLYSLYETSVRNPLLSNYAGESATGTINSIARNATRTYQLYFADTALQTMPIGTTVAVTSSKGSISGTSSFTVANTIGTNRAISEAQLNANISFKDAINNGLFGGQVLSFAIQNDLGATSPSTETILTVKITAASGIETSSLISIPLL</sequence>